<dbReference type="PATRIC" id="fig|1121022.4.peg.898"/>
<proteinExistence type="predicted"/>
<comment type="caution">
    <text evidence="2">The sequence shown here is derived from an EMBL/GenBank/DDBJ whole genome shotgun (WGS) entry which is preliminary data.</text>
</comment>
<evidence type="ECO:0000313" key="2">
    <source>
        <dbReference type="EMBL" id="ESQ93958.1"/>
    </source>
</evidence>
<keyword evidence="1" id="KW-0812">Transmembrane</keyword>
<gene>
    <name evidence="2" type="ORF">ABENE_04525</name>
</gene>
<evidence type="ECO:0000313" key="3">
    <source>
        <dbReference type="Proteomes" id="UP000017837"/>
    </source>
</evidence>
<name>V4RRY5_9CAUL</name>
<dbReference type="AlphaFoldDB" id="V4RRY5"/>
<dbReference type="eggNOG" id="COG0840">
    <property type="taxonomic scope" value="Bacteria"/>
</dbReference>
<organism evidence="2 3">
    <name type="scientific">Asticcacaulis benevestitus DSM 16100 = ATCC BAA-896</name>
    <dbReference type="NCBI Taxonomy" id="1121022"/>
    <lineage>
        <taxon>Bacteria</taxon>
        <taxon>Pseudomonadati</taxon>
        <taxon>Pseudomonadota</taxon>
        <taxon>Alphaproteobacteria</taxon>
        <taxon>Caulobacterales</taxon>
        <taxon>Caulobacteraceae</taxon>
        <taxon>Asticcacaulis</taxon>
    </lineage>
</organism>
<dbReference type="STRING" id="1121022.GCA_000376105_00212"/>
<reference evidence="2 3" key="1">
    <citation type="journal article" date="2014" name="Nature">
        <title>Sequential evolution of bacterial morphology by co-option of a developmental regulator.</title>
        <authorList>
            <person name="Jiang C."/>
            <person name="Brown P.J."/>
            <person name="Ducret A."/>
            <person name="Brun Y.V."/>
        </authorList>
    </citation>
    <scope>NUCLEOTIDE SEQUENCE [LARGE SCALE GENOMIC DNA]</scope>
    <source>
        <strain evidence="2 3">DSM 16100</strain>
    </source>
</reference>
<dbReference type="Proteomes" id="UP000017837">
    <property type="component" value="Unassembled WGS sequence"/>
</dbReference>
<sequence length="85" mass="9476">MHLSNVPLAGKLSIIVAAMAVPLALMTGLFIMSERSMITFSQAEREGVAYIRPLWKSLWLTPLLPILARLQTNYRLMQAIAPKPI</sequence>
<feature type="transmembrane region" description="Helical" evidence="1">
    <location>
        <begin position="12"/>
        <end position="32"/>
    </location>
</feature>
<keyword evidence="1" id="KW-0472">Membrane</keyword>
<keyword evidence="3" id="KW-1185">Reference proteome</keyword>
<protein>
    <submittedName>
        <fullName evidence="2">Uncharacterized protein</fullName>
    </submittedName>
</protein>
<dbReference type="EMBL" id="AWGB01000006">
    <property type="protein sequence ID" value="ESQ93958.1"/>
    <property type="molecule type" value="Genomic_DNA"/>
</dbReference>
<keyword evidence="1" id="KW-1133">Transmembrane helix</keyword>
<accession>V4RRY5</accession>
<evidence type="ECO:0000256" key="1">
    <source>
        <dbReference type="SAM" id="Phobius"/>
    </source>
</evidence>